<organism evidence="2 3">
    <name type="scientific">Prorocentrum cordatum</name>
    <dbReference type="NCBI Taxonomy" id="2364126"/>
    <lineage>
        <taxon>Eukaryota</taxon>
        <taxon>Sar</taxon>
        <taxon>Alveolata</taxon>
        <taxon>Dinophyceae</taxon>
        <taxon>Prorocentrales</taxon>
        <taxon>Prorocentraceae</taxon>
        <taxon>Prorocentrum</taxon>
    </lineage>
</organism>
<feature type="compositionally biased region" description="Low complexity" evidence="1">
    <location>
        <begin position="75"/>
        <end position="87"/>
    </location>
</feature>
<dbReference type="Proteomes" id="UP001189429">
    <property type="component" value="Unassembled WGS sequence"/>
</dbReference>
<gene>
    <name evidence="2" type="ORF">PCOR1329_LOCUS9965</name>
</gene>
<evidence type="ECO:0000313" key="3">
    <source>
        <dbReference type="Proteomes" id="UP001189429"/>
    </source>
</evidence>
<proteinExistence type="predicted"/>
<dbReference type="EMBL" id="CAUYUJ010002803">
    <property type="protein sequence ID" value="CAK0802443.1"/>
    <property type="molecule type" value="Genomic_DNA"/>
</dbReference>
<evidence type="ECO:0000313" key="2">
    <source>
        <dbReference type="EMBL" id="CAK0802443.1"/>
    </source>
</evidence>
<comment type="caution">
    <text evidence="2">The sequence shown here is derived from an EMBL/GenBank/DDBJ whole genome shotgun (WGS) entry which is preliminary data.</text>
</comment>
<name>A0ABN9QA47_9DINO</name>
<protein>
    <submittedName>
        <fullName evidence="2">Uncharacterized protein</fullName>
    </submittedName>
</protein>
<sequence>MGRAARWGVNVTALDAETQLVDLGGPPGRARVPEGLLEELQGKLAGLAEGERLVATLVGPDGMPILQAAEDGGEAEPAASGDAQGEAAEGEAAEGEAAAPEERLPTLAELRVVAPPPPEGEAAAAEDP</sequence>
<accession>A0ABN9QA47</accession>
<keyword evidence="3" id="KW-1185">Reference proteome</keyword>
<evidence type="ECO:0000256" key="1">
    <source>
        <dbReference type="SAM" id="MobiDB-lite"/>
    </source>
</evidence>
<reference evidence="2" key="1">
    <citation type="submission" date="2023-10" db="EMBL/GenBank/DDBJ databases">
        <authorList>
            <person name="Chen Y."/>
            <person name="Shah S."/>
            <person name="Dougan E. K."/>
            <person name="Thang M."/>
            <person name="Chan C."/>
        </authorList>
    </citation>
    <scope>NUCLEOTIDE SEQUENCE [LARGE SCALE GENOMIC DNA]</scope>
</reference>
<feature type="region of interest" description="Disordered" evidence="1">
    <location>
        <begin position="68"/>
        <end position="128"/>
    </location>
</feature>